<keyword evidence="6" id="KW-0175">Coiled coil</keyword>
<proteinExistence type="predicted"/>
<name>A0AAV9FIU8_ACOCL</name>
<dbReference type="Pfam" id="PF00319">
    <property type="entry name" value="SRF-TF"/>
    <property type="match status" value="1"/>
</dbReference>
<dbReference type="InterPro" id="IPR002487">
    <property type="entry name" value="TF_Kbox"/>
</dbReference>
<dbReference type="PANTHER" id="PTHR48019">
    <property type="entry name" value="SERUM RESPONSE FACTOR HOMOLOG"/>
    <property type="match status" value="1"/>
</dbReference>
<dbReference type="PRINTS" id="PR00404">
    <property type="entry name" value="MADSDOMAIN"/>
</dbReference>
<dbReference type="GO" id="GO:0005634">
    <property type="term" value="C:nucleus"/>
    <property type="evidence" value="ECO:0007669"/>
    <property type="project" value="UniProtKB-SubCell"/>
</dbReference>
<dbReference type="InterPro" id="IPR036879">
    <property type="entry name" value="TF_MADSbox_sf"/>
</dbReference>
<evidence type="ECO:0000313" key="9">
    <source>
        <dbReference type="EMBL" id="KAK1325855.1"/>
    </source>
</evidence>
<evidence type="ECO:0000313" key="10">
    <source>
        <dbReference type="Proteomes" id="UP001180020"/>
    </source>
</evidence>
<dbReference type="CDD" id="cd00265">
    <property type="entry name" value="MADS_MEF2_like"/>
    <property type="match status" value="1"/>
</dbReference>
<dbReference type="PROSITE" id="PS50066">
    <property type="entry name" value="MADS_BOX_2"/>
    <property type="match status" value="1"/>
</dbReference>
<feature type="coiled-coil region" evidence="6">
    <location>
        <begin position="100"/>
        <end position="139"/>
    </location>
</feature>
<dbReference type="GO" id="GO:0046983">
    <property type="term" value="F:protein dimerization activity"/>
    <property type="evidence" value="ECO:0007669"/>
    <property type="project" value="InterPro"/>
</dbReference>
<dbReference type="GO" id="GO:0045944">
    <property type="term" value="P:positive regulation of transcription by RNA polymerase II"/>
    <property type="evidence" value="ECO:0007669"/>
    <property type="project" value="InterPro"/>
</dbReference>
<reference evidence="9" key="1">
    <citation type="journal article" date="2023" name="Nat. Commun.">
        <title>Diploid and tetraploid genomes of Acorus and the evolution of monocots.</title>
        <authorList>
            <person name="Ma L."/>
            <person name="Liu K.W."/>
            <person name="Li Z."/>
            <person name="Hsiao Y.Y."/>
            <person name="Qi Y."/>
            <person name="Fu T."/>
            <person name="Tang G.D."/>
            <person name="Zhang D."/>
            <person name="Sun W.H."/>
            <person name="Liu D.K."/>
            <person name="Li Y."/>
            <person name="Chen G.Z."/>
            <person name="Liu X.D."/>
            <person name="Liao X.Y."/>
            <person name="Jiang Y.T."/>
            <person name="Yu X."/>
            <person name="Hao Y."/>
            <person name="Huang J."/>
            <person name="Zhao X.W."/>
            <person name="Ke S."/>
            <person name="Chen Y.Y."/>
            <person name="Wu W.L."/>
            <person name="Hsu J.L."/>
            <person name="Lin Y.F."/>
            <person name="Huang M.D."/>
            <person name="Li C.Y."/>
            <person name="Huang L."/>
            <person name="Wang Z.W."/>
            <person name="Zhao X."/>
            <person name="Zhong W.Y."/>
            <person name="Peng D.H."/>
            <person name="Ahmad S."/>
            <person name="Lan S."/>
            <person name="Zhang J.S."/>
            <person name="Tsai W.C."/>
            <person name="Van de Peer Y."/>
            <person name="Liu Z.J."/>
        </authorList>
    </citation>
    <scope>NUCLEOTIDE SEQUENCE</scope>
    <source>
        <strain evidence="9">CP</strain>
    </source>
</reference>
<evidence type="ECO:0000256" key="6">
    <source>
        <dbReference type="SAM" id="Coils"/>
    </source>
</evidence>
<dbReference type="Proteomes" id="UP001180020">
    <property type="component" value="Unassembled WGS sequence"/>
</dbReference>
<keyword evidence="5" id="KW-0539">Nucleus</keyword>
<dbReference type="InterPro" id="IPR050142">
    <property type="entry name" value="MADS-box/MEF2_TF"/>
</dbReference>
<dbReference type="Pfam" id="PF01486">
    <property type="entry name" value="K-box"/>
    <property type="match status" value="1"/>
</dbReference>
<keyword evidence="4" id="KW-0804">Transcription</keyword>
<dbReference type="AlphaFoldDB" id="A0AAV9FIU8"/>
<comment type="caution">
    <text evidence="9">The sequence shown here is derived from an EMBL/GenBank/DDBJ whole genome shotgun (WGS) entry which is preliminary data.</text>
</comment>
<keyword evidence="2" id="KW-0805">Transcription regulation</keyword>
<dbReference type="PROSITE" id="PS00350">
    <property type="entry name" value="MADS_BOX_1"/>
    <property type="match status" value="1"/>
</dbReference>
<dbReference type="InterPro" id="IPR033896">
    <property type="entry name" value="MEF2-like_N"/>
</dbReference>
<organism evidence="9 10">
    <name type="scientific">Acorus calamus</name>
    <name type="common">Sweet flag</name>
    <dbReference type="NCBI Taxonomy" id="4465"/>
    <lineage>
        <taxon>Eukaryota</taxon>
        <taxon>Viridiplantae</taxon>
        <taxon>Streptophyta</taxon>
        <taxon>Embryophyta</taxon>
        <taxon>Tracheophyta</taxon>
        <taxon>Spermatophyta</taxon>
        <taxon>Magnoliopsida</taxon>
        <taxon>Liliopsida</taxon>
        <taxon>Acoraceae</taxon>
        <taxon>Acorus</taxon>
    </lineage>
</organism>
<evidence type="ECO:0000256" key="2">
    <source>
        <dbReference type="ARBA" id="ARBA00023015"/>
    </source>
</evidence>
<dbReference type="PROSITE" id="PS51297">
    <property type="entry name" value="K_BOX"/>
    <property type="match status" value="1"/>
</dbReference>
<dbReference type="EMBL" id="JAUJYO010000001">
    <property type="protein sequence ID" value="KAK1325855.1"/>
    <property type="molecule type" value="Genomic_DNA"/>
</dbReference>
<accession>A0AAV9FIU8</accession>
<gene>
    <name evidence="9" type="primary">MADS29</name>
    <name evidence="9" type="ORF">QJS10_CPA01g00669</name>
</gene>
<evidence type="ECO:0000256" key="5">
    <source>
        <dbReference type="ARBA" id="ARBA00023242"/>
    </source>
</evidence>
<sequence length="226" mass="25967">MGRGKIQIRRIENATNRQVTFSKRRGGLLKKAHELAILCDVQLGLIIFSSTGKMFEYCNPPSGYQIYCELTMMKNENDKLLASMRQITGEDLNALTLNDLHQLEQQLEISFNKVRDRKNELLQQQIDNLLHKISEHQGAVMEHSKVMGPVPSMLEQIQYGFYPSEENVKNVDIFPTKNTLQLSPQFPPHFVCSRLSPTFRKPISSTTHCNFDETGELGEQEKLINW</sequence>
<evidence type="ECO:0000256" key="4">
    <source>
        <dbReference type="ARBA" id="ARBA00023163"/>
    </source>
</evidence>
<dbReference type="GO" id="GO:0003700">
    <property type="term" value="F:DNA-binding transcription factor activity"/>
    <property type="evidence" value="ECO:0007669"/>
    <property type="project" value="InterPro"/>
</dbReference>
<feature type="domain" description="MADS-box" evidence="7">
    <location>
        <begin position="1"/>
        <end position="61"/>
    </location>
</feature>
<comment type="subcellular location">
    <subcellularLocation>
        <location evidence="1">Nucleus</location>
    </subcellularLocation>
</comment>
<reference evidence="9" key="2">
    <citation type="submission" date="2023-06" db="EMBL/GenBank/DDBJ databases">
        <authorList>
            <person name="Ma L."/>
            <person name="Liu K.-W."/>
            <person name="Li Z."/>
            <person name="Hsiao Y.-Y."/>
            <person name="Qi Y."/>
            <person name="Fu T."/>
            <person name="Tang G."/>
            <person name="Zhang D."/>
            <person name="Sun W.-H."/>
            <person name="Liu D.-K."/>
            <person name="Li Y."/>
            <person name="Chen G.-Z."/>
            <person name="Liu X.-D."/>
            <person name="Liao X.-Y."/>
            <person name="Jiang Y.-T."/>
            <person name="Yu X."/>
            <person name="Hao Y."/>
            <person name="Huang J."/>
            <person name="Zhao X.-W."/>
            <person name="Ke S."/>
            <person name="Chen Y.-Y."/>
            <person name="Wu W.-L."/>
            <person name="Hsu J.-L."/>
            <person name="Lin Y.-F."/>
            <person name="Huang M.-D."/>
            <person name="Li C.-Y."/>
            <person name="Huang L."/>
            <person name="Wang Z.-W."/>
            <person name="Zhao X."/>
            <person name="Zhong W.-Y."/>
            <person name="Peng D.-H."/>
            <person name="Ahmad S."/>
            <person name="Lan S."/>
            <person name="Zhang J.-S."/>
            <person name="Tsai W.-C."/>
            <person name="Van De Peer Y."/>
            <person name="Liu Z.-J."/>
        </authorList>
    </citation>
    <scope>NUCLEOTIDE SEQUENCE</scope>
    <source>
        <strain evidence="9">CP</strain>
        <tissue evidence="9">Leaves</tissue>
    </source>
</reference>
<evidence type="ECO:0000256" key="1">
    <source>
        <dbReference type="ARBA" id="ARBA00004123"/>
    </source>
</evidence>
<dbReference type="SMART" id="SM00432">
    <property type="entry name" value="MADS"/>
    <property type="match status" value="1"/>
</dbReference>
<evidence type="ECO:0000259" key="8">
    <source>
        <dbReference type="PROSITE" id="PS51297"/>
    </source>
</evidence>
<dbReference type="GO" id="GO:0000977">
    <property type="term" value="F:RNA polymerase II transcription regulatory region sequence-specific DNA binding"/>
    <property type="evidence" value="ECO:0007669"/>
    <property type="project" value="InterPro"/>
</dbReference>
<evidence type="ECO:0000259" key="7">
    <source>
        <dbReference type="PROSITE" id="PS50066"/>
    </source>
</evidence>
<feature type="domain" description="K-box" evidence="8">
    <location>
        <begin position="63"/>
        <end position="160"/>
    </location>
</feature>
<keyword evidence="3" id="KW-0238">DNA-binding</keyword>
<dbReference type="Gene3D" id="3.40.1810.10">
    <property type="entry name" value="Transcription factor, MADS-box"/>
    <property type="match status" value="1"/>
</dbReference>
<dbReference type="SUPFAM" id="SSF55455">
    <property type="entry name" value="SRF-like"/>
    <property type="match status" value="1"/>
</dbReference>
<keyword evidence="10" id="KW-1185">Reference proteome</keyword>
<protein>
    <submittedName>
        <fullName evidence="9">MADS-box transcription factor 29</fullName>
    </submittedName>
</protein>
<dbReference type="InterPro" id="IPR002100">
    <property type="entry name" value="TF_MADSbox"/>
</dbReference>
<evidence type="ECO:0000256" key="3">
    <source>
        <dbReference type="ARBA" id="ARBA00023125"/>
    </source>
</evidence>